<evidence type="ECO:0000256" key="1">
    <source>
        <dbReference type="ARBA" id="ARBA00044755"/>
    </source>
</evidence>
<accession>A0ABZ2K1R1</accession>
<protein>
    <submittedName>
        <fullName evidence="3">Polymer-forming cytoskeletal protein</fullName>
    </submittedName>
</protein>
<dbReference type="InterPro" id="IPR007607">
    <property type="entry name" value="BacA/B"/>
</dbReference>
<feature type="region of interest" description="Disordered" evidence="2">
    <location>
        <begin position="109"/>
        <end position="139"/>
    </location>
</feature>
<evidence type="ECO:0000313" key="3">
    <source>
        <dbReference type="EMBL" id="WXA91025.1"/>
    </source>
</evidence>
<dbReference type="PANTHER" id="PTHR35024">
    <property type="entry name" value="HYPOTHETICAL CYTOSOLIC PROTEIN"/>
    <property type="match status" value="1"/>
</dbReference>
<organism evidence="3 4">
    <name type="scientific">Pendulispora brunnea</name>
    <dbReference type="NCBI Taxonomy" id="2905690"/>
    <lineage>
        <taxon>Bacteria</taxon>
        <taxon>Pseudomonadati</taxon>
        <taxon>Myxococcota</taxon>
        <taxon>Myxococcia</taxon>
        <taxon>Myxococcales</taxon>
        <taxon>Sorangiineae</taxon>
        <taxon>Pendulisporaceae</taxon>
        <taxon>Pendulispora</taxon>
    </lineage>
</organism>
<dbReference type="RefSeq" id="WP_394841645.1">
    <property type="nucleotide sequence ID" value="NZ_CP089982.1"/>
</dbReference>
<reference evidence="3 4" key="1">
    <citation type="submission" date="2021-12" db="EMBL/GenBank/DDBJ databases">
        <title>Discovery of the Pendulisporaceae a myxobacterial family with distinct sporulation behavior and unique specialized metabolism.</title>
        <authorList>
            <person name="Garcia R."/>
            <person name="Popoff A."/>
            <person name="Bader C.D."/>
            <person name="Loehr J."/>
            <person name="Walesch S."/>
            <person name="Walt C."/>
            <person name="Boldt J."/>
            <person name="Bunk B."/>
            <person name="Haeckl F.J.F.P.J."/>
            <person name="Gunesch A.P."/>
            <person name="Birkelbach J."/>
            <person name="Nuebel U."/>
            <person name="Pietschmann T."/>
            <person name="Bach T."/>
            <person name="Mueller R."/>
        </authorList>
    </citation>
    <scope>NUCLEOTIDE SEQUENCE [LARGE SCALE GENOMIC DNA]</scope>
    <source>
        <strain evidence="3 4">MSr12523</strain>
    </source>
</reference>
<evidence type="ECO:0000256" key="2">
    <source>
        <dbReference type="SAM" id="MobiDB-lite"/>
    </source>
</evidence>
<dbReference type="EMBL" id="CP089982">
    <property type="protein sequence ID" value="WXA91025.1"/>
    <property type="molecule type" value="Genomic_DNA"/>
</dbReference>
<dbReference type="Proteomes" id="UP001379533">
    <property type="component" value="Chromosome"/>
</dbReference>
<feature type="compositionally biased region" description="Low complexity" evidence="2">
    <location>
        <begin position="117"/>
        <end position="132"/>
    </location>
</feature>
<keyword evidence="4" id="KW-1185">Reference proteome</keyword>
<comment type="similarity">
    <text evidence="1">Belongs to the bactofilin family.</text>
</comment>
<sequence length="139" mass="14511">MDSSLPATEITALLGRGTQFEGKLAFEGRVRIDGVFKGEIKSEDTLVIGEGAEVHAEVDVATVIVRGGQVHGNIRAKHAIEIHAPGKVIGNIHSPSVFIDRGVEFQGSCRMDPVDSKPATATAPAAKPAGATRSSQQTA</sequence>
<gene>
    <name evidence="3" type="ORF">LZC95_31800</name>
</gene>
<proteinExistence type="inferred from homology"/>
<dbReference type="Pfam" id="PF04519">
    <property type="entry name" value="Bactofilin"/>
    <property type="match status" value="1"/>
</dbReference>
<evidence type="ECO:0000313" key="4">
    <source>
        <dbReference type="Proteomes" id="UP001379533"/>
    </source>
</evidence>
<dbReference type="PANTHER" id="PTHR35024:SF4">
    <property type="entry name" value="POLYMER-FORMING CYTOSKELETAL PROTEIN"/>
    <property type="match status" value="1"/>
</dbReference>
<name>A0ABZ2K1R1_9BACT</name>